<organism evidence="2 3">
    <name type="scientific">Amycolatopsis dendrobii</name>
    <dbReference type="NCBI Taxonomy" id="2760662"/>
    <lineage>
        <taxon>Bacteria</taxon>
        <taxon>Bacillati</taxon>
        <taxon>Actinomycetota</taxon>
        <taxon>Actinomycetes</taxon>
        <taxon>Pseudonocardiales</taxon>
        <taxon>Pseudonocardiaceae</taxon>
        <taxon>Amycolatopsis</taxon>
    </lineage>
</organism>
<feature type="region of interest" description="Disordered" evidence="1">
    <location>
        <begin position="1"/>
        <end position="22"/>
    </location>
</feature>
<dbReference type="EMBL" id="JACGZW010000013">
    <property type="protein sequence ID" value="MBB1158312.1"/>
    <property type="molecule type" value="Genomic_DNA"/>
</dbReference>
<evidence type="ECO:0000313" key="2">
    <source>
        <dbReference type="EMBL" id="MBB1158312.1"/>
    </source>
</evidence>
<feature type="compositionally biased region" description="Basic and acidic residues" evidence="1">
    <location>
        <begin position="1"/>
        <end position="10"/>
    </location>
</feature>
<reference evidence="2 3" key="1">
    <citation type="submission" date="2020-08" db="EMBL/GenBank/DDBJ databases">
        <title>Amycolatopsis sp. nov. DR6-1 isolated from Dendrobium heterocarpum.</title>
        <authorList>
            <person name="Tedsree N."/>
            <person name="Kuncharoen N."/>
            <person name="Likhitwitayawuid K."/>
            <person name="Tanasupawat S."/>
        </authorList>
    </citation>
    <scope>NUCLEOTIDE SEQUENCE [LARGE SCALE GENOMIC DNA]</scope>
    <source>
        <strain evidence="2 3">DR6-1</strain>
    </source>
</reference>
<dbReference type="AlphaFoldDB" id="A0A7W3W4V0"/>
<name>A0A7W3W4V0_9PSEU</name>
<dbReference type="InterPro" id="IPR019546">
    <property type="entry name" value="TAT_signal_bac_arc"/>
</dbReference>
<dbReference type="InterPro" id="IPR006311">
    <property type="entry name" value="TAT_signal"/>
</dbReference>
<comment type="caution">
    <text evidence="2">The sequence shown here is derived from an EMBL/GenBank/DDBJ whole genome shotgun (WGS) entry which is preliminary data.</text>
</comment>
<dbReference type="PROSITE" id="PS51318">
    <property type="entry name" value="TAT"/>
    <property type="match status" value="1"/>
</dbReference>
<dbReference type="NCBIfam" id="TIGR01409">
    <property type="entry name" value="TAT_signal_seq"/>
    <property type="match status" value="1"/>
</dbReference>
<gene>
    <name evidence="2" type="ORF">H4281_34640</name>
</gene>
<proteinExistence type="predicted"/>
<dbReference type="RefSeq" id="WP_182895080.1">
    <property type="nucleotide sequence ID" value="NZ_JACGZW010000013.1"/>
</dbReference>
<protein>
    <submittedName>
        <fullName evidence="2">Twin-arginine translocation signal domain-containing protein</fullName>
    </submittedName>
</protein>
<accession>A0A7W3W4V0</accession>
<evidence type="ECO:0000313" key="3">
    <source>
        <dbReference type="Proteomes" id="UP000526734"/>
    </source>
</evidence>
<dbReference type="Proteomes" id="UP000526734">
    <property type="component" value="Unassembled WGS sequence"/>
</dbReference>
<evidence type="ECO:0000256" key="1">
    <source>
        <dbReference type="SAM" id="MobiDB-lite"/>
    </source>
</evidence>
<sequence length="245" mass="26006">MPAPNDEKPDQPGQGSGKDRRDFLKGAAAAAALGVGGVAAGGLLGGQQAQAFPQQTGLPPIGAEIPCSCLAINTPLQIRTSLVSVDFRGGIKVRVDVNPDDPVNSVRLRVVGHRVSAELPGGDSAEQGGGTITIEQNDVDVDAKSLLKLTQRFPPRFEQVMVLSFTMTIDQPDDMLRRAGIRSRKAYEPLVLTTKDPGLLVGKLTQFPPRGDLYQLQNPIDLVLPDDPDTTIATIQKFPVKVGGL</sequence>
<keyword evidence="3" id="KW-1185">Reference proteome</keyword>